<organism evidence="9 10">
    <name type="scientific">Tilletia caries</name>
    <name type="common">wheat bunt fungus</name>
    <dbReference type="NCBI Taxonomy" id="13290"/>
    <lineage>
        <taxon>Eukaryota</taxon>
        <taxon>Fungi</taxon>
        <taxon>Dikarya</taxon>
        <taxon>Basidiomycota</taxon>
        <taxon>Ustilaginomycotina</taxon>
        <taxon>Exobasidiomycetes</taxon>
        <taxon>Tilletiales</taxon>
        <taxon>Tilletiaceae</taxon>
        <taxon>Tilletia</taxon>
    </lineage>
</organism>
<dbReference type="GO" id="GO:0016226">
    <property type="term" value="P:iron-sulfur cluster assembly"/>
    <property type="evidence" value="ECO:0007669"/>
    <property type="project" value="InterPro"/>
</dbReference>
<evidence type="ECO:0000256" key="7">
    <source>
        <dbReference type="SAM" id="MobiDB-lite"/>
    </source>
</evidence>
<evidence type="ECO:0000256" key="5">
    <source>
        <dbReference type="ARBA" id="ARBA00023014"/>
    </source>
</evidence>
<dbReference type="Gene3D" id="3.40.50.300">
    <property type="entry name" value="P-loop containing nucleotide triphosphate hydrolases"/>
    <property type="match status" value="1"/>
</dbReference>
<feature type="region of interest" description="Disordered" evidence="7">
    <location>
        <begin position="137"/>
        <end position="162"/>
    </location>
</feature>
<comment type="caution">
    <text evidence="9">The sequence shown here is derived from an EMBL/GenBank/DDBJ whole genome shotgun (WGS) entry which is preliminary data.</text>
</comment>
<evidence type="ECO:0008006" key="12">
    <source>
        <dbReference type="Google" id="ProtNLM"/>
    </source>
</evidence>
<evidence type="ECO:0000256" key="3">
    <source>
        <dbReference type="ARBA" id="ARBA00022840"/>
    </source>
</evidence>
<evidence type="ECO:0000256" key="2">
    <source>
        <dbReference type="ARBA" id="ARBA00022741"/>
    </source>
</evidence>
<dbReference type="GO" id="GO:0140663">
    <property type="term" value="F:ATP-dependent FeS chaperone activity"/>
    <property type="evidence" value="ECO:0007669"/>
    <property type="project" value="InterPro"/>
</dbReference>
<gene>
    <name evidence="9" type="ORF">A4X03_0g5824</name>
    <name evidence="8" type="ORF">JKIAZH3_G2421</name>
</gene>
<feature type="region of interest" description="Disordered" evidence="7">
    <location>
        <begin position="190"/>
        <end position="213"/>
    </location>
</feature>
<dbReference type="InterPro" id="IPR027417">
    <property type="entry name" value="P-loop_NTPase"/>
</dbReference>
<evidence type="ECO:0000313" key="10">
    <source>
        <dbReference type="Proteomes" id="UP000077671"/>
    </source>
</evidence>
<dbReference type="GO" id="GO:0005524">
    <property type="term" value="F:ATP binding"/>
    <property type="evidence" value="ECO:0007669"/>
    <property type="project" value="UniProtKB-KW"/>
</dbReference>
<dbReference type="PANTHER" id="PTHR42961:SF2">
    <property type="entry name" value="IRON-SULFUR PROTEIN NUBPL"/>
    <property type="match status" value="1"/>
</dbReference>
<reference evidence="9" key="1">
    <citation type="submission" date="2016-04" db="EMBL/GenBank/DDBJ databases">
        <authorList>
            <person name="Nguyen H.D."/>
            <person name="Kesanakurti P."/>
            <person name="Cullis J."/>
            <person name="Levesque C.A."/>
            <person name="Hambleton S."/>
        </authorList>
    </citation>
    <scope>NUCLEOTIDE SEQUENCE</scope>
    <source>
        <strain evidence="9">DAOMC 238032</strain>
    </source>
</reference>
<dbReference type="Proteomes" id="UP000077671">
    <property type="component" value="Unassembled WGS sequence"/>
</dbReference>
<dbReference type="HAMAP" id="MF_02040">
    <property type="entry name" value="Mrp_NBP35"/>
    <property type="match status" value="1"/>
</dbReference>
<dbReference type="GO" id="GO:0005739">
    <property type="term" value="C:mitochondrion"/>
    <property type="evidence" value="ECO:0007669"/>
    <property type="project" value="TreeGrafter"/>
</dbReference>
<keyword evidence="5" id="KW-0411">Iron-sulfur</keyword>
<dbReference type="InterPro" id="IPR033756">
    <property type="entry name" value="YlxH/NBP35"/>
</dbReference>
<dbReference type="AlphaFoldDB" id="A0A177U3S2"/>
<comment type="similarity">
    <text evidence="6">Belongs to the Mrp/NBP35 ATP-binding proteins family.</text>
</comment>
<dbReference type="EMBL" id="CAJHJG010002857">
    <property type="protein sequence ID" value="CAD6924181.1"/>
    <property type="molecule type" value="Genomic_DNA"/>
</dbReference>
<evidence type="ECO:0000256" key="4">
    <source>
        <dbReference type="ARBA" id="ARBA00023004"/>
    </source>
</evidence>
<feature type="compositionally biased region" description="Pro residues" evidence="7">
    <location>
        <begin position="19"/>
        <end position="35"/>
    </location>
</feature>
<dbReference type="GO" id="GO:0046872">
    <property type="term" value="F:metal ion binding"/>
    <property type="evidence" value="ECO:0007669"/>
    <property type="project" value="UniProtKB-KW"/>
</dbReference>
<dbReference type="CDD" id="cd02037">
    <property type="entry name" value="Mrp_NBP35"/>
    <property type="match status" value="1"/>
</dbReference>
<keyword evidence="1" id="KW-0479">Metal-binding</keyword>
<dbReference type="GO" id="GO:0051539">
    <property type="term" value="F:4 iron, 4 sulfur cluster binding"/>
    <property type="evidence" value="ECO:0007669"/>
    <property type="project" value="TreeGrafter"/>
</dbReference>
<dbReference type="EMBL" id="LWDD02000994">
    <property type="protein sequence ID" value="KAE8253698.1"/>
    <property type="molecule type" value="Genomic_DNA"/>
</dbReference>
<protein>
    <recommendedName>
        <fullName evidence="12">CobQ/CobB/MinD/ParA nucleotide binding domain-containing protein</fullName>
    </recommendedName>
</protein>
<reference evidence="9" key="2">
    <citation type="journal article" date="2019" name="IMA Fungus">
        <title>Genome sequencing and comparison of five Tilletia species to identify candidate genes for the detection of regulated species infecting wheat.</title>
        <authorList>
            <person name="Nguyen H.D.T."/>
            <person name="Sultana T."/>
            <person name="Kesanakurti P."/>
            <person name="Hambleton S."/>
        </authorList>
    </citation>
    <scope>NUCLEOTIDE SEQUENCE</scope>
    <source>
        <strain evidence="9">DAOMC 238032</strain>
    </source>
</reference>
<dbReference type="InterPro" id="IPR019591">
    <property type="entry name" value="Mrp/NBP35_ATP-bd"/>
</dbReference>
<dbReference type="PANTHER" id="PTHR42961">
    <property type="entry name" value="IRON-SULFUR PROTEIN NUBPL"/>
    <property type="match status" value="1"/>
</dbReference>
<dbReference type="InterPro" id="IPR044304">
    <property type="entry name" value="NUBPL-like"/>
</dbReference>
<evidence type="ECO:0000313" key="11">
    <source>
        <dbReference type="Proteomes" id="UP000836402"/>
    </source>
</evidence>
<name>A0A177U3S2_9BASI</name>
<feature type="region of interest" description="Disordered" evidence="7">
    <location>
        <begin position="12"/>
        <end position="35"/>
    </location>
</feature>
<dbReference type="GO" id="GO:0032981">
    <property type="term" value="P:mitochondrial respiratory chain complex I assembly"/>
    <property type="evidence" value="ECO:0007669"/>
    <property type="project" value="TreeGrafter"/>
</dbReference>
<keyword evidence="3" id="KW-0067">ATP-binding</keyword>
<sequence>MIRASLVRLRPLPHSGARPLPPPIPRRGSGPPPKRPIPYANRVLIVSSAKGGVGKSTLTVNLAAALARTPRSQKNDGGGPTNRVGILDLDIYGPSIPKLMNLDRAGAPLTTAEDALVPLVNYGMPCMSMGFLLPPSPPLSASSSSSSSSSSPQSQPSSNEDSPVVWRGLMVMKAVQQLLFDVDWRSTFSSSSSSSPSSQNATSESHGPPLDLLVIDTPPGTGDVHLSLAQLVAPIDGVVVISTPQKVALADTRKGIAMWNKLGAPILGLVLNMSHLPAASPNSQPTYLFGPPTSFNDLARATGLPVLGRIPIDQALCEAGEKGAPLTLNLPLSAATGDSASPTQTNLDDSDNALDSTTVIGRMARRIWDELDGVSSSNGSSNSKA</sequence>
<keyword evidence="11" id="KW-1185">Reference proteome</keyword>
<dbReference type="Proteomes" id="UP000836402">
    <property type="component" value="Unassembled WGS sequence"/>
</dbReference>
<dbReference type="SUPFAM" id="SSF52540">
    <property type="entry name" value="P-loop containing nucleoside triphosphate hydrolases"/>
    <property type="match status" value="1"/>
</dbReference>
<feature type="compositionally biased region" description="Low complexity" evidence="7">
    <location>
        <begin position="190"/>
        <end position="205"/>
    </location>
</feature>
<reference evidence="8" key="3">
    <citation type="submission" date="2020-10" db="EMBL/GenBank/DDBJ databases">
        <authorList>
            <person name="Sedaghatjoo S."/>
        </authorList>
    </citation>
    <scope>NUCLEOTIDE SEQUENCE</scope>
    <source>
        <strain evidence="8">AZH3</strain>
    </source>
</reference>
<proteinExistence type="inferred from homology"/>
<keyword evidence="2" id="KW-0547">Nucleotide-binding</keyword>
<evidence type="ECO:0000256" key="1">
    <source>
        <dbReference type="ARBA" id="ARBA00022723"/>
    </source>
</evidence>
<keyword evidence="4" id="KW-0408">Iron</keyword>
<evidence type="ECO:0000313" key="9">
    <source>
        <dbReference type="EMBL" id="KAE8253698.1"/>
    </source>
</evidence>
<dbReference type="Pfam" id="PF10609">
    <property type="entry name" value="ParA"/>
    <property type="match status" value="2"/>
</dbReference>
<feature type="compositionally biased region" description="Low complexity" evidence="7">
    <location>
        <begin position="139"/>
        <end position="158"/>
    </location>
</feature>
<accession>A0A177U3S2</accession>
<evidence type="ECO:0000256" key="6">
    <source>
        <dbReference type="ARBA" id="ARBA00024036"/>
    </source>
</evidence>
<evidence type="ECO:0000313" key="8">
    <source>
        <dbReference type="EMBL" id="CAD6924181.1"/>
    </source>
</evidence>